<dbReference type="InterPro" id="IPR011006">
    <property type="entry name" value="CheY-like_superfamily"/>
</dbReference>
<evidence type="ECO:0000256" key="1">
    <source>
        <dbReference type="ARBA" id="ARBA00022553"/>
    </source>
</evidence>
<feature type="domain" description="Response regulatory" evidence="2">
    <location>
        <begin position="2"/>
        <end position="118"/>
    </location>
</feature>
<proteinExistence type="predicted"/>
<sequence>MNLLTIDDNHDTTQAVSDYCMFHGIDSKEVNEGHKGLFEIQKQEYDLILLDISLPEYTGFDILSQLKKQGVRYKRIVILTALNLKMDDFKDYTEVGVREIVKKPIGLDRLDDVVKSYLMNVTHPIS</sequence>
<dbReference type="EMBL" id="VOAH01000024">
    <property type="protein sequence ID" value="TVP39001.1"/>
    <property type="molecule type" value="Genomic_DNA"/>
</dbReference>
<gene>
    <name evidence="3" type="ORF">NARC_240005</name>
</gene>
<keyword evidence="4" id="KW-1185">Reference proteome</keyword>
<dbReference type="InterPro" id="IPR050595">
    <property type="entry name" value="Bact_response_regulator"/>
</dbReference>
<dbReference type="PANTHER" id="PTHR44591:SF3">
    <property type="entry name" value="RESPONSE REGULATORY DOMAIN-CONTAINING PROTEIN"/>
    <property type="match status" value="1"/>
</dbReference>
<organism evidence="3 4">
    <name type="scientific">Candidatus Nitrosocosmicus arcticus</name>
    <dbReference type="NCBI Taxonomy" id="2035267"/>
    <lineage>
        <taxon>Archaea</taxon>
        <taxon>Nitrososphaerota</taxon>
        <taxon>Nitrososphaeria</taxon>
        <taxon>Nitrososphaerales</taxon>
        <taxon>Nitrososphaeraceae</taxon>
        <taxon>Candidatus Nitrosocosmicus</taxon>
    </lineage>
</organism>
<dbReference type="AlphaFoldDB" id="A0A557SQX0"/>
<dbReference type="Gene3D" id="3.40.50.2300">
    <property type="match status" value="1"/>
</dbReference>
<dbReference type="Proteomes" id="UP000315289">
    <property type="component" value="Unassembled WGS sequence"/>
</dbReference>
<evidence type="ECO:0000313" key="4">
    <source>
        <dbReference type="Proteomes" id="UP000315289"/>
    </source>
</evidence>
<dbReference type="PROSITE" id="PS50110">
    <property type="entry name" value="RESPONSE_REGULATORY"/>
    <property type="match status" value="1"/>
</dbReference>
<accession>A0A557SQX0</accession>
<keyword evidence="1" id="KW-0597">Phosphoprotein</keyword>
<dbReference type="SMART" id="SM00448">
    <property type="entry name" value="REC"/>
    <property type="match status" value="1"/>
</dbReference>
<dbReference type="SUPFAM" id="SSF52172">
    <property type="entry name" value="CheY-like"/>
    <property type="match status" value="1"/>
</dbReference>
<comment type="caution">
    <text evidence="3">The sequence shown here is derived from an EMBL/GenBank/DDBJ whole genome shotgun (WGS) entry which is preliminary data.</text>
</comment>
<dbReference type="RefSeq" id="WP_144734930.1">
    <property type="nucleotide sequence ID" value="NZ_ML675597.1"/>
</dbReference>
<evidence type="ECO:0000259" key="2">
    <source>
        <dbReference type="PROSITE" id="PS50110"/>
    </source>
</evidence>
<dbReference type="Pfam" id="PF00072">
    <property type="entry name" value="Response_reg"/>
    <property type="match status" value="1"/>
</dbReference>
<dbReference type="OrthoDB" id="9652at2157"/>
<dbReference type="InterPro" id="IPR001789">
    <property type="entry name" value="Sig_transdc_resp-reg_receiver"/>
</dbReference>
<dbReference type="PANTHER" id="PTHR44591">
    <property type="entry name" value="STRESS RESPONSE REGULATOR PROTEIN 1"/>
    <property type="match status" value="1"/>
</dbReference>
<reference evidence="3 4" key="1">
    <citation type="journal article" date="2019" name="Front. Microbiol.">
        <title>Ammonia Oxidation by the Arctic Terrestrial Thaumarchaeote Candidatus Nitrosocosmicus arcticus Is Stimulated by Increasing Temperatures.</title>
        <authorList>
            <person name="Alves R.J.E."/>
            <person name="Kerou M."/>
            <person name="Zappe A."/>
            <person name="Bittner R."/>
            <person name="Abby S.S."/>
            <person name="Schmidt H.A."/>
            <person name="Pfeifer K."/>
            <person name="Schleper C."/>
        </authorList>
    </citation>
    <scope>NUCLEOTIDE SEQUENCE [LARGE SCALE GENOMIC DNA]</scope>
    <source>
        <strain evidence="3 4">Kfb</strain>
    </source>
</reference>
<evidence type="ECO:0000313" key="3">
    <source>
        <dbReference type="EMBL" id="TVP39001.1"/>
    </source>
</evidence>
<dbReference type="GO" id="GO:0000160">
    <property type="term" value="P:phosphorelay signal transduction system"/>
    <property type="evidence" value="ECO:0007669"/>
    <property type="project" value="InterPro"/>
</dbReference>
<protein>
    <submittedName>
        <fullName evidence="3">Putative signal transduction response regulator, reiver domain</fullName>
    </submittedName>
</protein>
<name>A0A557SQX0_9ARCH</name>